<dbReference type="GeneID" id="30028798"/>
<dbReference type="RefSeq" id="XP_018712847.1">
    <property type="nucleotide sequence ID" value="XM_018855822.1"/>
</dbReference>
<dbReference type="AlphaFoldDB" id="A0A1A0HED1"/>
<comment type="caution">
    <text evidence="1">The sequence shown here is derived from an EMBL/GenBank/DDBJ whole genome shotgun (WGS) entry which is preliminary data.</text>
</comment>
<dbReference type="Proteomes" id="UP000092555">
    <property type="component" value="Unassembled WGS sequence"/>
</dbReference>
<gene>
    <name evidence="1" type="ORF">METBIDRAFT_31267</name>
</gene>
<dbReference type="GO" id="GO:0008237">
    <property type="term" value="F:metallopeptidase activity"/>
    <property type="evidence" value="ECO:0007669"/>
    <property type="project" value="InterPro"/>
</dbReference>
<dbReference type="Gene3D" id="3.40.390.10">
    <property type="entry name" value="Collagenase (Catalytic Domain)"/>
    <property type="match status" value="1"/>
</dbReference>
<evidence type="ECO:0000313" key="1">
    <source>
        <dbReference type="EMBL" id="OBA22351.1"/>
    </source>
</evidence>
<evidence type="ECO:0000313" key="2">
    <source>
        <dbReference type="Proteomes" id="UP000092555"/>
    </source>
</evidence>
<dbReference type="EMBL" id="LXTC01000002">
    <property type="protein sequence ID" value="OBA22351.1"/>
    <property type="molecule type" value="Genomic_DNA"/>
</dbReference>
<keyword evidence="2" id="KW-1185">Reference proteome</keyword>
<sequence>MLGFYQDLLDMESVRVENPHLETIWHEDVHKLAVHQNVEYGQQKAKFMRWFLFDLLSCEGKYTHTARFGLNMAYTRQMAHGYLITRPWFEI</sequence>
<protein>
    <submittedName>
        <fullName evidence="1">Uncharacterized protein</fullName>
    </submittedName>
</protein>
<reference evidence="1 2" key="1">
    <citation type="submission" date="2016-05" db="EMBL/GenBank/DDBJ databases">
        <title>Comparative genomics of biotechnologically important yeasts.</title>
        <authorList>
            <consortium name="DOE Joint Genome Institute"/>
            <person name="Riley R."/>
            <person name="Haridas S."/>
            <person name="Wolfe K.H."/>
            <person name="Lopes M.R."/>
            <person name="Hittinger C.T."/>
            <person name="Goker M."/>
            <person name="Salamov A."/>
            <person name="Wisecaver J."/>
            <person name="Long T.M."/>
            <person name="Aerts A.L."/>
            <person name="Barry K."/>
            <person name="Choi C."/>
            <person name="Clum A."/>
            <person name="Coughlan A.Y."/>
            <person name="Deshpande S."/>
            <person name="Douglass A.P."/>
            <person name="Hanson S.J."/>
            <person name="Klenk H.-P."/>
            <person name="LaButti K."/>
            <person name="Lapidus A."/>
            <person name="Lindquist E."/>
            <person name="Lipzen A."/>
            <person name="Meier-kolthoff J.P."/>
            <person name="Ohm R.A."/>
            <person name="Otillar R.P."/>
            <person name="Pangilinan J."/>
            <person name="Peng Y."/>
            <person name="Rokas A."/>
            <person name="Rosa C.A."/>
            <person name="Scheuner C."/>
            <person name="Sibirny A.A."/>
            <person name="Slot J.C."/>
            <person name="Stielow J.B."/>
            <person name="Sun H."/>
            <person name="Kurtzman C.P."/>
            <person name="Blackwell M."/>
            <person name="Grigoriev I.V."/>
            <person name="Jeffries T.W."/>
        </authorList>
    </citation>
    <scope>NUCLEOTIDE SEQUENCE [LARGE SCALE GENOMIC DNA]</scope>
    <source>
        <strain evidence="1 2">NRRL YB-4993</strain>
    </source>
</reference>
<dbReference type="InterPro" id="IPR024079">
    <property type="entry name" value="MetalloPept_cat_dom_sf"/>
</dbReference>
<dbReference type="STRING" id="869754.A0A1A0HED1"/>
<name>A0A1A0HED1_9ASCO</name>
<accession>A0A1A0HED1</accession>
<organism evidence="1 2">
    <name type="scientific">Metschnikowia bicuspidata var. bicuspidata NRRL YB-4993</name>
    <dbReference type="NCBI Taxonomy" id="869754"/>
    <lineage>
        <taxon>Eukaryota</taxon>
        <taxon>Fungi</taxon>
        <taxon>Dikarya</taxon>
        <taxon>Ascomycota</taxon>
        <taxon>Saccharomycotina</taxon>
        <taxon>Pichiomycetes</taxon>
        <taxon>Metschnikowiaceae</taxon>
        <taxon>Metschnikowia</taxon>
    </lineage>
</organism>
<proteinExistence type="predicted"/>